<keyword evidence="7" id="KW-1185">Reference proteome</keyword>
<evidence type="ECO:0000256" key="3">
    <source>
        <dbReference type="ARBA" id="ARBA00022827"/>
    </source>
</evidence>
<dbReference type="InterPro" id="IPR036188">
    <property type="entry name" value="FAD/NAD-bd_sf"/>
</dbReference>
<dbReference type="EMBL" id="CP055156">
    <property type="protein sequence ID" value="QNF35091.1"/>
    <property type="molecule type" value="Genomic_DNA"/>
</dbReference>
<name>A0A7G7GD57_9BACT</name>
<reference evidence="6 7" key="1">
    <citation type="journal article" date="2018" name="Int. J. Syst. Evol. Microbiol.">
        <title>Adhaeribacter swui sp. nov., isolated from wet mud.</title>
        <authorList>
            <person name="Kim D.U."/>
            <person name="Kim K.W."/>
            <person name="Kang M.S."/>
            <person name="Kim J.Y."/>
            <person name="Jang J.H."/>
            <person name="Kim M.K."/>
        </authorList>
    </citation>
    <scope>NUCLEOTIDE SEQUENCE [LARGE SCALE GENOMIC DNA]</scope>
    <source>
        <strain evidence="6 7">KCTC 52873</strain>
    </source>
</reference>
<dbReference type="Gene3D" id="2.40.30.10">
    <property type="entry name" value="Translation factors"/>
    <property type="match status" value="1"/>
</dbReference>
<dbReference type="Gene3D" id="1.10.8.260">
    <property type="entry name" value="HI0933 insert domain-like"/>
    <property type="match status" value="1"/>
</dbReference>
<dbReference type="SUPFAM" id="SSF160996">
    <property type="entry name" value="HI0933 insert domain-like"/>
    <property type="match status" value="1"/>
</dbReference>
<dbReference type="NCBIfam" id="TIGR00275">
    <property type="entry name" value="aminoacetone oxidase family FAD-binding enzyme"/>
    <property type="match status" value="1"/>
</dbReference>
<gene>
    <name evidence="6" type="ORF">HUW51_21095</name>
</gene>
<dbReference type="AlphaFoldDB" id="A0A7G7GD57"/>
<comment type="cofactor">
    <cofactor evidence="1">
        <name>FAD</name>
        <dbReference type="ChEBI" id="CHEBI:57692"/>
    </cofactor>
</comment>
<evidence type="ECO:0000313" key="7">
    <source>
        <dbReference type="Proteomes" id="UP000515237"/>
    </source>
</evidence>
<organism evidence="6 7">
    <name type="scientific">Adhaeribacter swui</name>
    <dbReference type="NCBI Taxonomy" id="2086471"/>
    <lineage>
        <taxon>Bacteria</taxon>
        <taxon>Pseudomonadati</taxon>
        <taxon>Bacteroidota</taxon>
        <taxon>Cytophagia</taxon>
        <taxon>Cytophagales</taxon>
        <taxon>Hymenobacteraceae</taxon>
        <taxon>Adhaeribacter</taxon>
    </lineage>
</organism>
<dbReference type="SUPFAM" id="SSF51905">
    <property type="entry name" value="FAD/NAD(P)-binding domain"/>
    <property type="match status" value="1"/>
</dbReference>
<dbReference type="Pfam" id="PF03486">
    <property type="entry name" value="HI0933_like"/>
    <property type="match status" value="1"/>
</dbReference>
<evidence type="ECO:0000256" key="2">
    <source>
        <dbReference type="ARBA" id="ARBA00022630"/>
    </source>
</evidence>
<dbReference type="InterPro" id="IPR004792">
    <property type="entry name" value="BaiN-like"/>
</dbReference>
<dbReference type="PANTHER" id="PTHR42887:SF2">
    <property type="entry name" value="OS12G0638800 PROTEIN"/>
    <property type="match status" value="1"/>
</dbReference>
<proteinExistence type="predicted"/>
<dbReference type="InterPro" id="IPR055178">
    <property type="entry name" value="RsdA/BaiN/AoA(So)-like_dom"/>
</dbReference>
<dbReference type="RefSeq" id="WP_185271581.1">
    <property type="nucleotide sequence ID" value="NZ_CP055156.1"/>
</dbReference>
<dbReference type="InterPro" id="IPR023166">
    <property type="entry name" value="BaiN-like_dom_sf"/>
</dbReference>
<evidence type="ECO:0000256" key="1">
    <source>
        <dbReference type="ARBA" id="ARBA00001974"/>
    </source>
</evidence>
<keyword evidence="3" id="KW-0274">FAD</keyword>
<keyword evidence="2" id="KW-0285">Flavoprotein</keyword>
<evidence type="ECO:0000259" key="4">
    <source>
        <dbReference type="Pfam" id="PF03486"/>
    </source>
</evidence>
<dbReference type="Gene3D" id="3.50.50.60">
    <property type="entry name" value="FAD/NAD(P)-binding domain"/>
    <property type="match status" value="1"/>
</dbReference>
<dbReference type="PANTHER" id="PTHR42887">
    <property type="entry name" value="OS12G0638800 PROTEIN"/>
    <property type="match status" value="1"/>
</dbReference>
<dbReference type="Pfam" id="PF22780">
    <property type="entry name" value="HI0933_like_1st"/>
    <property type="match status" value="1"/>
</dbReference>
<evidence type="ECO:0000259" key="5">
    <source>
        <dbReference type="Pfam" id="PF22780"/>
    </source>
</evidence>
<sequence>MTETIVVIGGGAAGFFGAITCAENNPTAKVILLEKTNKLLSKVRVSGGGRCNVTHYCLNPNHLAQYYPRGGKFLKNLFKTFGAPETIAWFNARGVKLHTEPDGRMFPVSNSSETIVNCLLQGAHKAGVNITTSLGVEQITLPGSTPDGQFHLRLSNGTTLKANKVLITTGGAPKIESYQWLRDLGLRIQEPVPSLFTFNVPESPLRDLTGVAVGRAKVKISGQNLENEGPLLITHWGFSGPAVLKLSAWGARVLQQLNYQFTALINWVPDHTEESLREALLQYRQEYARRQVTSHALFNLPQRLWKALTALAGITDQIKWAELPAKNQNKLVEFLLRAPFPVKGKTTFKEEFVTCGGVDLKEVNPTTQESLKIPGLYFAGEVLDIDGVTGGFNFQAAWTTAFLAGKAMAANQNN</sequence>
<evidence type="ECO:0000313" key="6">
    <source>
        <dbReference type="EMBL" id="QNF35091.1"/>
    </source>
</evidence>
<dbReference type="PRINTS" id="PR00411">
    <property type="entry name" value="PNDRDTASEI"/>
</dbReference>
<dbReference type="PRINTS" id="PR00368">
    <property type="entry name" value="FADPNR"/>
</dbReference>
<dbReference type="InterPro" id="IPR057661">
    <property type="entry name" value="RsdA/BaiN/AoA(So)_Rossmann"/>
</dbReference>
<protein>
    <submittedName>
        <fullName evidence="6">NAD(P)/FAD-dependent oxidoreductase</fullName>
    </submittedName>
</protein>
<feature type="domain" description="RsdA/BaiN/AoA(So)-like insert" evidence="5">
    <location>
        <begin position="192"/>
        <end position="353"/>
    </location>
</feature>
<dbReference type="KEGG" id="aswu:HUW51_21095"/>
<accession>A0A7G7GD57</accession>
<feature type="domain" description="RsdA/BaiN/AoA(So)-like Rossmann fold-like" evidence="4">
    <location>
        <begin position="4"/>
        <end position="406"/>
    </location>
</feature>
<dbReference type="Proteomes" id="UP000515237">
    <property type="component" value="Chromosome"/>
</dbReference>